<feature type="region of interest" description="Disordered" evidence="1">
    <location>
        <begin position="211"/>
        <end position="271"/>
    </location>
</feature>
<protein>
    <submittedName>
        <fullName evidence="2">Uncharacterized protein</fullName>
    </submittedName>
</protein>
<dbReference type="OrthoDB" id="5421846at2759"/>
<gene>
    <name evidence="2" type="ORF">BJ508DRAFT_59775</name>
</gene>
<feature type="compositionally biased region" description="Low complexity" evidence="1">
    <location>
        <begin position="40"/>
        <end position="70"/>
    </location>
</feature>
<feature type="compositionally biased region" description="Polar residues" evidence="1">
    <location>
        <begin position="240"/>
        <end position="258"/>
    </location>
</feature>
<feature type="region of interest" description="Disordered" evidence="1">
    <location>
        <begin position="104"/>
        <end position="186"/>
    </location>
</feature>
<dbReference type="AlphaFoldDB" id="A0A3N4IPS5"/>
<accession>A0A3N4IPS5</accession>
<feature type="compositionally biased region" description="Low complexity" evidence="1">
    <location>
        <begin position="221"/>
        <end position="232"/>
    </location>
</feature>
<dbReference type="EMBL" id="ML119646">
    <property type="protein sequence ID" value="RPA87427.1"/>
    <property type="molecule type" value="Genomic_DNA"/>
</dbReference>
<proteinExistence type="predicted"/>
<evidence type="ECO:0000313" key="2">
    <source>
        <dbReference type="EMBL" id="RPA87427.1"/>
    </source>
</evidence>
<dbReference type="Proteomes" id="UP000275078">
    <property type="component" value="Unassembled WGS sequence"/>
</dbReference>
<reference evidence="2 3" key="1">
    <citation type="journal article" date="2018" name="Nat. Ecol. Evol.">
        <title>Pezizomycetes genomes reveal the molecular basis of ectomycorrhizal truffle lifestyle.</title>
        <authorList>
            <person name="Murat C."/>
            <person name="Payen T."/>
            <person name="Noel B."/>
            <person name="Kuo A."/>
            <person name="Morin E."/>
            <person name="Chen J."/>
            <person name="Kohler A."/>
            <person name="Krizsan K."/>
            <person name="Balestrini R."/>
            <person name="Da Silva C."/>
            <person name="Montanini B."/>
            <person name="Hainaut M."/>
            <person name="Levati E."/>
            <person name="Barry K.W."/>
            <person name="Belfiori B."/>
            <person name="Cichocki N."/>
            <person name="Clum A."/>
            <person name="Dockter R.B."/>
            <person name="Fauchery L."/>
            <person name="Guy J."/>
            <person name="Iotti M."/>
            <person name="Le Tacon F."/>
            <person name="Lindquist E.A."/>
            <person name="Lipzen A."/>
            <person name="Malagnac F."/>
            <person name="Mello A."/>
            <person name="Molinier V."/>
            <person name="Miyauchi S."/>
            <person name="Poulain J."/>
            <person name="Riccioni C."/>
            <person name="Rubini A."/>
            <person name="Sitrit Y."/>
            <person name="Splivallo R."/>
            <person name="Traeger S."/>
            <person name="Wang M."/>
            <person name="Zifcakova L."/>
            <person name="Wipf D."/>
            <person name="Zambonelli A."/>
            <person name="Paolocci F."/>
            <person name="Nowrousian M."/>
            <person name="Ottonello S."/>
            <person name="Baldrian P."/>
            <person name="Spatafora J.W."/>
            <person name="Henrissat B."/>
            <person name="Nagy L.G."/>
            <person name="Aury J.M."/>
            <person name="Wincker P."/>
            <person name="Grigoriev I.V."/>
            <person name="Bonfante P."/>
            <person name="Martin F.M."/>
        </authorList>
    </citation>
    <scope>NUCLEOTIDE SEQUENCE [LARGE SCALE GENOMIC DNA]</scope>
    <source>
        <strain evidence="2 3">RN42</strain>
    </source>
</reference>
<organism evidence="2 3">
    <name type="scientific">Ascobolus immersus RN42</name>
    <dbReference type="NCBI Taxonomy" id="1160509"/>
    <lineage>
        <taxon>Eukaryota</taxon>
        <taxon>Fungi</taxon>
        <taxon>Dikarya</taxon>
        <taxon>Ascomycota</taxon>
        <taxon>Pezizomycotina</taxon>
        <taxon>Pezizomycetes</taxon>
        <taxon>Pezizales</taxon>
        <taxon>Ascobolaceae</taxon>
        <taxon>Ascobolus</taxon>
    </lineage>
</organism>
<evidence type="ECO:0000313" key="3">
    <source>
        <dbReference type="Proteomes" id="UP000275078"/>
    </source>
</evidence>
<evidence type="ECO:0000256" key="1">
    <source>
        <dbReference type="SAM" id="MobiDB-lite"/>
    </source>
</evidence>
<sequence>MVTSRTPSIHFDASPLVGSEDAQTVIAEEPEETSEVSTNAAGSTTPAPAAASRPASRASAAATVSRSTTPAPTPVFAPRAVRMPPPIIYRPIPLRKPVLLMEDSNSAARSTPPPSLQQQQFSIRSGSASPARHHQRRRSSSASTQDGPWNYRSMVLTEARLQGGETSEVQVRVNEESEDQEAEEAPMPIYSPSRDILEELYKIVRNNRTPSYAGISIPRTPSSGSSQFPFSSMHRRHMSDASNSSDAGRTRSPTSRDGNASPKFHFPGSPISRAVVIRNPMIVNSRFNERPESPRAQTPVN</sequence>
<feature type="compositionally biased region" description="Polar residues" evidence="1">
    <location>
        <begin position="116"/>
        <end position="126"/>
    </location>
</feature>
<name>A0A3N4IPS5_ASCIM</name>
<keyword evidence="3" id="KW-1185">Reference proteome</keyword>
<feature type="region of interest" description="Disordered" evidence="1">
    <location>
        <begin position="1"/>
        <end position="81"/>
    </location>
</feature>